<dbReference type="Gene3D" id="2.60.120.1440">
    <property type="match status" value="1"/>
</dbReference>
<dbReference type="Pfam" id="PF04773">
    <property type="entry name" value="FecR"/>
    <property type="match status" value="1"/>
</dbReference>
<reference evidence="5" key="1">
    <citation type="journal article" date="2019" name="Int. J. Syst. Evol. Microbiol.">
        <title>The Global Catalogue of Microorganisms (GCM) 10K type strain sequencing project: providing services to taxonomists for standard genome sequencing and annotation.</title>
        <authorList>
            <consortium name="The Broad Institute Genomics Platform"/>
            <consortium name="The Broad Institute Genome Sequencing Center for Infectious Disease"/>
            <person name="Wu L."/>
            <person name="Ma J."/>
        </authorList>
    </citation>
    <scope>NUCLEOTIDE SEQUENCE [LARGE SCALE GENOMIC DNA]</scope>
    <source>
        <strain evidence="5">CGMCC 1.6784</strain>
    </source>
</reference>
<dbReference type="InterPro" id="IPR012373">
    <property type="entry name" value="Ferrdict_sens_TM"/>
</dbReference>
<feature type="domain" description="FecR N-terminal" evidence="3">
    <location>
        <begin position="15"/>
        <end position="51"/>
    </location>
</feature>
<evidence type="ECO:0000259" key="3">
    <source>
        <dbReference type="Pfam" id="PF16220"/>
    </source>
</evidence>
<dbReference type="PANTHER" id="PTHR30273:SF2">
    <property type="entry name" value="PROTEIN FECR"/>
    <property type="match status" value="1"/>
</dbReference>
<dbReference type="PANTHER" id="PTHR30273">
    <property type="entry name" value="PERIPLASMIC SIGNAL SENSOR AND SIGMA FACTOR ACTIVATOR FECR-RELATED"/>
    <property type="match status" value="1"/>
</dbReference>
<dbReference type="Proteomes" id="UP000605099">
    <property type="component" value="Unassembled WGS sequence"/>
</dbReference>
<feature type="domain" description="FecR protein" evidence="2">
    <location>
        <begin position="123"/>
        <end position="212"/>
    </location>
</feature>
<feature type="transmembrane region" description="Helical" evidence="1">
    <location>
        <begin position="97"/>
        <end position="117"/>
    </location>
</feature>
<evidence type="ECO:0000256" key="1">
    <source>
        <dbReference type="SAM" id="Phobius"/>
    </source>
</evidence>
<evidence type="ECO:0000313" key="5">
    <source>
        <dbReference type="Proteomes" id="UP000605099"/>
    </source>
</evidence>
<comment type="caution">
    <text evidence="4">The sequence shown here is derived from an EMBL/GenBank/DDBJ whole genome shotgun (WGS) entry which is preliminary data.</text>
</comment>
<accession>A0ABQ2JXV1</accession>
<sequence>MGETAKDRANLTDVAAEWLVTIDAGSVDEEKFEAWRNADPRHASAFAQVAATWAYTADQRTAAFYDDGGAGTAEQAETNIPLAVDAGRGHGSTRRQMLGGIAAGIVAMAGAGAFLAWPKRAVASTGVGERRDLVLPDGSRAMLNTDSQIAWRFHGTREIWLERGEVSLSLRGEAEDGVRLYSKSFNARLQPGKYDARLAGDSASFLTVKGAAQVDAGGATPQSVLSGQRLTVDAASVQVSDAGAADMADALAWQRGEIVFNGMALGQAVDEFNRYLGTKLVLTDPVLQQTRLGGRFELDDPQRFLAALDQGFGIAHRRTDEGIELYRAGAGAR</sequence>
<keyword evidence="1" id="KW-0472">Membrane</keyword>
<organism evidence="4 5">
    <name type="scientific">Novosphingobium indicum</name>
    <dbReference type="NCBI Taxonomy" id="462949"/>
    <lineage>
        <taxon>Bacteria</taxon>
        <taxon>Pseudomonadati</taxon>
        <taxon>Pseudomonadota</taxon>
        <taxon>Alphaproteobacteria</taxon>
        <taxon>Sphingomonadales</taxon>
        <taxon>Sphingomonadaceae</taxon>
        <taxon>Novosphingobium</taxon>
    </lineage>
</organism>
<evidence type="ECO:0000259" key="2">
    <source>
        <dbReference type="Pfam" id="PF04773"/>
    </source>
</evidence>
<dbReference type="InterPro" id="IPR032623">
    <property type="entry name" value="FecR_N"/>
</dbReference>
<dbReference type="PIRSF" id="PIRSF018266">
    <property type="entry name" value="FecR"/>
    <property type="match status" value="1"/>
</dbReference>
<dbReference type="EMBL" id="BMLK01000032">
    <property type="protein sequence ID" value="GGN60627.1"/>
    <property type="molecule type" value="Genomic_DNA"/>
</dbReference>
<gene>
    <name evidence="4" type="ORF">GCM10011349_42430</name>
</gene>
<dbReference type="Pfam" id="PF16220">
    <property type="entry name" value="DUF4880"/>
    <property type="match status" value="1"/>
</dbReference>
<evidence type="ECO:0000313" key="4">
    <source>
        <dbReference type="EMBL" id="GGN60627.1"/>
    </source>
</evidence>
<keyword evidence="1" id="KW-1133">Transmembrane helix</keyword>
<protein>
    <submittedName>
        <fullName evidence="4">Iron dicitrate transporter FecR</fullName>
    </submittedName>
</protein>
<name>A0ABQ2JXV1_9SPHN</name>
<proteinExistence type="predicted"/>
<keyword evidence="5" id="KW-1185">Reference proteome</keyword>
<keyword evidence="1" id="KW-0812">Transmembrane</keyword>
<dbReference type="Gene3D" id="3.55.50.30">
    <property type="match status" value="1"/>
</dbReference>
<dbReference type="InterPro" id="IPR006860">
    <property type="entry name" value="FecR"/>
</dbReference>